<evidence type="ECO:0000313" key="1">
    <source>
        <dbReference type="EMBL" id="SOZ36222.1"/>
    </source>
</evidence>
<organism evidence="1 2">
    <name type="scientific">Cupriavidus neocaledonicus</name>
    <dbReference type="NCBI Taxonomy" id="1040979"/>
    <lineage>
        <taxon>Bacteria</taxon>
        <taxon>Pseudomonadati</taxon>
        <taxon>Pseudomonadota</taxon>
        <taxon>Betaproteobacteria</taxon>
        <taxon>Burkholderiales</taxon>
        <taxon>Burkholderiaceae</taxon>
        <taxon>Cupriavidus</taxon>
    </lineage>
</organism>
<protein>
    <recommendedName>
        <fullName evidence="3">Transposase</fullName>
    </recommendedName>
</protein>
<sequence length="49" mass="5489">MVLPPLQSPDPEERCPCTRQPLGLSFKLKLSITSCGQDAERYVQTKEPT</sequence>
<evidence type="ECO:0000313" key="2">
    <source>
        <dbReference type="Proteomes" id="UP000256710"/>
    </source>
</evidence>
<accession>A0ABY1V1Q5</accession>
<dbReference type="Proteomes" id="UP000256710">
    <property type="component" value="Unassembled WGS sequence"/>
</dbReference>
<name>A0ABY1V1Q5_9BURK</name>
<evidence type="ECO:0008006" key="3">
    <source>
        <dbReference type="Google" id="ProtNLM"/>
    </source>
</evidence>
<proteinExistence type="predicted"/>
<gene>
    <name evidence="1" type="ORF">CBM2605_A260061</name>
</gene>
<keyword evidence="2" id="KW-1185">Reference proteome</keyword>
<reference evidence="1 2" key="1">
    <citation type="submission" date="2018-01" db="EMBL/GenBank/DDBJ databases">
        <authorList>
            <person name="Clerissi C."/>
        </authorList>
    </citation>
    <scope>NUCLEOTIDE SEQUENCE [LARGE SCALE GENOMIC DNA]</scope>
    <source>
        <strain evidence="1">Cupriavidus taiwanensis STM 6082</strain>
    </source>
</reference>
<dbReference type="EMBL" id="OFTC01000019">
    <property type="protein sequence ID" value="SOZ36222.1"/>
    <property type="molecule type" value="Genomic_DNA"/>
</dbReference>
<comment type="caution">
    <text evidence="1">The sequence shown here is derived from an EMBL/GenBank/DDBJ whole genome shotgun (WGS) entry which is preliminary data.</text>
</comment>